<gene>
    <name evidence="3" type="ORF">FFLO_04911</name>
</gene>
<keyword evidence="2" id="KW-0472">Membrane</keyword>
<keyword evidence="2" id="KW-1133">Transmembrane helix</keyword>
<dbReference type="Gene3D" id="2.60.120.260">
    <property type="entry name" value="Galactose-binding domain-like"/>
    <property type="match status" value="1"/>
</dbReference>
<accession>A0A8K0JK18</accession>
<dbReference type="EMBL" id="JABELV010000113">
    <property type="protein sequence ID" value="KAG7530609.1"/>
    <property type="molecule type" value="Genomic_DNA"/>
</dbReference>
<protein>
    <submittedName>
        <fullName evidence="3">Uncharacterized protein</fullName>
    </submittedName>
</protein>
<feature type="region of interest" description="Disordered" evidence="1">
    <location>
        <begin position="382"/>
        <end position="425"/>
    </location>
</feature>
<dbReference type="Proteomes" id="UP000812966">
    <property type="component" value="Unassembled WGS sequence"/>
</dbReference>
<reference evidence="3" key="1">
    <citation type="submission" date="2020-04" db="EMBL/GenBank/DDBJ databases">
        <title>Analysis of mating type loci in Filobasidium floriforme.</title>
        <authorList>
            <person name="Nowrousian M."/>
        </authorList>
    </citation>
    <scope>NUCLEOTIDE SEQUENCE</scope>
    <source>
        <strain evidence="3">CBS 6242</strain>
    </source>
</reference>
<organism evidence="3 4">
    <name type="scientific">Filobasidium floriforme</name>
    <dbReference type="NCBI Taxonomy" id="5210"/>
    <lineage>
        <taxon>Eukaryota</taxon>
        <taxon>Fungi</taxon>
        <taxon>Dikarya</taxon>
        <taxon>Basidiomycota</taxon>
        <taxon>Agaricomycotina</taxon>
        <taxon>Tremellomycetes</taxon>
        <taxon>Filobasidiales</taxon>
        <taxon>Filobasidiaceae</taxon>
        <taxon>Filobasidium</taxon>
    </lineage>
</organism>
<comment type="caution">
    <text evidence="3">The sequence shown here is derived from an EMBL/GenBank/DDBJ whole genome shotgun (WGS) entry which is preliminary data.</text>
</comment>
<evidence type="ECO:0000256" key="2">
    <source>
        <dbReference type="SAM" id="Phobius"/>
    </source>
</evidence>
<name>A0A8K0JK18_9TREE</name>
<keyword evidence="4" id="KW-1185">Reference proteome</keyword>
<proteinExistence type="predicted"/>
<feature type="transmembrane region" description="Helical" evidence="2">
    <location>
        <begin position="351"/>
        <end position="372"/>
    </location>
</feature>
<feature type="region of interest" description="Disordered" evidence="1">
    <location>
        <begin position="69"/>
        <end position="94"/>
    </location>
</feature>
<evidence type="ECO:0000256" key="1">
    <source>
        <dbReference type="SAM" id="MobiDB-lite"/>
    </source>
</evidence>
<evidence type="ECO:0000313" key="3">
    <source>
        <dbReference type="EMBL" id="KAG7530609.1"/>
    </source>
</evidence>
<keyword evidence="2" id="KW-0812">Transmembrane</keyword>
<evidence type="ECO:0000313" key="4">
    <source>
        <dbReference type="Proteomes" id="UP000812966"/>
    </source>
</evidence>
<sequence>MTSSAQYQTLFLAASSPLFTYSPFLAERTSNDGSWTIPSATNSSTQNPLLAATLASVQSGLIGADFQTGGSSSNASTVSLNGVSGKSSMHDGHDENLQTSLQVDRNPEIPLPGSGTRIDLVQSTSNNSSGIQFGPHNLRMEVSCGQTCNTGQAFIFQGALLETLLVPIGATLVNATIDDSSKIINYTGFATSGVQNKSIVPNDLVERSREKTLSFTATKSANATLYFTGTAIEVVGPVGPTLSTYTLLVDGQTSLTYNASAPVFVAQQTLGFVTGLVQQEHTLFIRNELEGTGIALDAFNVWGQGVACFGQGCANSVPTPPSALPPAQTVQTTVTPVATGPGYIAGSGPSAGSVVGGIIGALIGLILIFALWRWLSKRGPKKEEPKLDPYDEANALPNQPNHFVSIKPKEEQGYMYPGKTAGTPF</sequence>
<dbReference type="AlphaFoldDB" id="A0A8K0JK18"/>
<feature type="compositionally biased region" description="Polar residues" evidence="1">
    <location>
        <begin position="69"/>
        <end position="87"/>
    </location>
</feature>